<gene>
    <name evidence="2" type="ORF">METZ01_LOCUS505029</name>
</gene>
<feature type="non-terminal residue" evidence="2">
    <location>
        <position position="208"/>
    </location>
</feature>
<sequence>MSKQLFRGIFTIPTTPFNDKGEIDEESFRRVIDFCVNCGAHGLVYPVNASEFSTLSDGERFQMSELLLEQNAGRVPTVIGVQHLSAEVSVKFAAHAREIGADSVIAMPPYAWKKPPSMDAIYDYYKAIAGAARIPVFVQNNPPPIGIVMPAEFLSRMCDEIEHVDYVKEETPPSTIAHTKLASLNGGSCKGVMGGAGGRYLIEEYRRG</sequence>
<organism evidence="2">
    <name type="scientific">marine metagenome</name>
    <dbReference type="NCBI Taxonomy" id="408172"/>
    <lineage>
        <taxon>unclassified sequences</taxon>
        <taxon>metagenomes</taxon>
        <taxon>ecological metagenomes</taxon>
    </lineage>
</organism>
<dbReference type="Pfam" id="PF00701">
    <property type="entry name" value="DHDPS"/>
    <property type="match status" value="1"/>
</dbReference>
<dbReference type="GO" id="GO:0005829">
    <property type="term" value="C:cytosol"/>
    <property type="evidence" value="ECO:0007669"/>
    <property type="project" value="TreeGrafter"/>
</dbReference>
<protein>
    <recommendedName>
        <fullName evidence="3">Dihydrodipicolinate synthase family protein</fullName>
    </recommendedName>
</protein>
<evidence type="ECO:0000313" key="2">
    <source>
        <dbReference type="EMBL" id="SVE52175.1"/>
    </source>
</evidence>
<reference evidence="2" key="1">
    <citation type="submission" date="2018-05" db="EMBL/GenBank/DDBJ databases">
        <authorList>
            <person name="Lanie J.A."/>
            <person name="Ng W.-L."/>
            <person name="Kazmierczak K.M."/>
            <person name="Andrzejewski T.M."/>
            <person name="Davidsen T.M."/>
            <person name="Wayne K.J."/>
            <person name="Tettelin H."/>
            <person name="Glass J.I."/>
            <person name="Rusch D."/>
            <person name="Podicherti R."/>
            <person name="Tsui H.-C.T."/>
            <person name="Winkler M.E."/>
        </authorList>
    </citation>
    <scope>NUCLEOTIDE SEQUENCE</scope>
</reference>
<dbReference type="InterPro" id="IPR002220">
    <property type="entry name" value="DapA-like"/>
</dbReference>
<dbReference type="PANTHER" id="PTHR12128">
    <property type="entry name" value="DIHYDRODIPICOLINATE SYNTHASE"/>
    <property type="match status" value="1"/>
</dbReference>
<proteinExistence type="predicted"/>
<dbReference type="SMART" id="SM01130">
    <property type="entry name" value="DHDPS"/>
    <property type="match status" value="1"/>
</dbReference>
<keyword evidence="1" id="KW-0456">Lyase</keyword>
<dbReference type="EMBL" id="UINC01223118">
    <property type="protein sequence ID" value="SVE52175.1"/>
    <property type="molecule type" value="Genomic_DNA"/>
</dbReference>
<dbReference type="Gene3D" id="3.20.20.70">
    <property type="entry name" value="Aldolase class I"/>
    <property type="match status" value="1"/>
</dbReference>
<dbReference type="PANTHER" id="PTHR12128:SF66">
    <property type="entry name" value="4-HYDROXY-2-OXOGLUTARATE ALDOLASE, MITOCHONDRIAL"/>
    <property type="match status" value="1"/>
</dbReference>
<dbReference type="AlphaFoldDB" id="A0A383E707"/>
<dbReference type="SUPFAM" id="SSF51569">
    <property type="entry name" value="Aldolase"/>
    <property type="match status" value="1"/>
</dbReference>
<dbReference type="InterPro" id="IPR013785">
    <property type="entry name" value="Aldolase_TIM"/>
</dbReference>
<name>A0A383E707_9ZZZZ</name>
<dbReference type="CDD" id="cd00408">
    <property type="entry name" value="DHDPS-like"/>
    <property type="match status" value="1"/>
</dbReference>
<evidence type="ECO:0008006" key="3">
    <source>
        <dbReference type="Google" id="ProtNLM"/>
    </source>
</evidence>
<accession>A0A383E707</accession>
<evidence type="ECO:0000256" key="1">
    <source>
        <dbReference type="ARBA" id="ARBA00023239"/>
    </source>
</evidence>
<dbReference type="GO" id="GO:0008840">
    <property type="term" value="F:4-hydroxy-tetrahydrodipicolinate synthase activity"/>
    <property type="evidence" value="ECO:0007669"/>
    <property type="project" value="TreeGrafter"/>
</dbReference>